<reference evidence="2" key="1">
    <citation type="submission" date="2018-05" db="EMBL/GenBank/DDBJ databases">
        <title>Leptospira yasudae sp. nov. and Leptospira stimsonii sp. nov., two pathogenic species of the genus Leptospira isolated from environmental sources.</title>
        <authorList>
            <person name="Casanovas-Massana A."/>
            <person name="Hamond C."/>
            <person name="Santos L.A."/>
            <person name="Hacker K.P."/>
            <person name="Balassiano I."/>
            <person name="Medeiros M.A."/>
            <person name="Reis M.G."/>
            <person name="Ko A.I."/>
            <person name="Wunder E.A."/>
        </authorList>
    </citation>
    <scope>NUCLEOTIDE SEQUENCE [LARGE SCALE GENOMIC DNA]</scope>
    <source>
        <strain evidence="2">Yale</strain>
    </source>
</reference>
<comment type="caution">
    <text evidence="1">The sequence shown here is derived from an EMBL/GenBank/DDBJ whole genome shotgun (WGS) entry which is preliminary data.</text>
</comment>
<accession>A0A396Z6V2</accession>
<protein>
    <submittedName>
        <fullName evidence="1">Uncharacterized protein</fullName>
    </submittedName>
</protein>
<evidence type="ECO:0000313" key="1">
    <source>
        <dbReference type="EMBL" id="RHX89424.1"/>
    </source>
</evidence>
<sequence length="65" mass="7309">MKGTPHPDLGWRWRGGGKNSGRFPLSQIGFLFKEDFSKHSVGTPTKLFLGNRLDLKKGSDLQRIP</sequence>
<dbReference type="EMBL" id="QHCT01000004">
    <property type="protein sequence ID" value="RHX89424.1"/>
    <property type="molecule type" value="Genomic_DNA"/>
</dbReference>
<proteinExistence type="predicted"/>
<organism evidence="1 2">
    <name type="scientific">Leptospira stimsonii</name>
    <dbReference type="NCBI Taxonomy" id="2202203"/>
    <lineage>
        <taxon>Bacteria</taxon>
        <taxon>Pseudomonadati</taxon>
        <taxon>Spirochaetota</taxon>
        <taxon>Spirochaetia</taxon>
        <taxon>Leptospirales</taxon>
        <taxon>Leptospiraceae</taxon>
        <taxon>Leptospira</taxon>
    </lineage>
</organism>
<evidence type="ECO:0000313" key="2">
    <source>
        <dbReference type="Proteomes" id="UP000265798"/>
    </source>
</evidence>
<dbReference type="Proteomes" id="UP000265798">
    <property type="component" value="Unassembled WGS sequence"/>
</dbReference>
<name>A0A396Z6V2_9LEPT</name>
<dbReference type="AlphaFoldDB" id="A0A396Z6V2"/>
<gene>
    <name evidence="1" type="ORF">DLM75_16505</name>
</gene>